<dbReference type="GO" id="GO:0005524">
    <property type="term" value="F:ATP binding"/>
    <property type="evidence" value="ECO:0007669"/>
    <property type="project" value="InterPro"/>
</dbReference>
<dbReference type="AlphaFoldDB" id="X0X459"/>
<organism evidence="4">
    <name type="scientific">marine sediment metagenome</name>
    <dbReference type="NCBI Taxonomy" id="412755"/>
    <lineage>
        <taxon>unclassified sequences</taxon>
        <taxon>metagenomes</taxon>
        <taxon>ecological metagenomes</taxon>
    </lineage>
</organism>
<dbReference type="Gene3D" id="3.40.50.300">
    <property type="entry name" value="P-loop containing nucleotide triphosphate hydrolases"/>
    <property type="match status" value="1"/>
</dbReference>
<keyword evidence="1" id="KW-0808">Transferase</keyword>
<dbReference type="SUPFAM" id="SSF52540">
    <property type="entry name" value="P-loop containing nucleoside triphosphate hydrolases"/>
    <property type="match status" value="1"/>
</dbReference>
<dbReference type="EMBL" id="BARS01044590">
    <property type="protein sequence ID" value="GAG37810.1"/>
    <property type="molecule type" value="Genomic_DNA"/>
</dbReference>
<gene>
    <name evidence="4" type="ORF">S01H1_67337</name>
</gene>
<accession>X0X459</accession>
<dbReference type="CDD" id="cd01428">
    <property type="entry name" value="ADK"/>
    <property type="match status" value="1"/>
</dbReference>
<dbReference type="PANTHER" id="PTHR23359">
    <property type="entry name" value="NUCLEOTIDE KINASE"/>
    <property type="match status" value="1"/>
</dbReference>
<evidence type="ECO:0000313" key="4">
    <source>
        <dbReference type="EMBL" id="GAG37810.1"/>
    </source>
</evidence>
<dbReference type="InterPro" id="IPR027417">
    <property type="entry name" value="P-loop_NTPase"/>
</dbReference>
<reference evidence="4" key="1">
    <citation type="journal article" date="2014" name="Front. Microbiol.">
        <title>High frequency of phylogenetically diverse reductive dehalogenase-homologous genes in deep subseafloor sedimentary metagenomes.</title>
        <authorList>
            <person name="Kawai M."/>
            <person name="Futagami T."/>
            <person name="Toyoda A."/>
            <person name="Takaki Y."/>
            <person name="Nishi S."/>
            <person name="Hori S."/>
            <person name="Arai W."/>
            <person name="Tsubouchi T."/>
            <person name="Morono Y."/>
            <person name="Uchiyama I."/>
            <person name="Ito T."/>
            <person name="Fujiyama A."/>
            <person name="Inagaki F."/>
            <person name="Takami H."/>
        </authorList>
    </citation>
    <scope>NUCLEOTIDE SEQUENCE</scope>
    <source>
        <strain evidence="4">Expedition CK06-06</strain>
    </source>
</reference>
<dbReference type="Pfam" id="PF00406">
    <property type="entry name" value="ADK"/>
    <property type="match status" value="1"/>
</dbReference>
<dbReference type="GO" id="GO:0019205">
    <property type="term" value="F:nucleobase-containing compound kinase activity"/>
    <property type="evidence" value="ECO:0007669"/>
    <property type="project" value="InterPro"/>
</dbReference>
<feature type="non-terminal residue" evidence="4">
    <location>
        <position position="73"/>
    </location>
</feature>
<sequence>MYLVLLGPPGSGKGTQAERLKEQLGLPHVASGDLFRENIGNETELGILGKKYIDRGDLVPDDVTIAMVRERLQ</sequence>
<evidence type="ECO:0000256" key="3">
    <source>
        <dbReference type="ARBA" id="ARBA00022777"/>
    </source>
</evidence>
<comment type="caution">
    <text evidence="4">The sequence shown here is derived from an EMBL/GenBank/DDBJ whole genome shotgun (WGS) entry which is preliminary data.</text>
</comment>
<evidence type="ECO:0000256" key="2">
    <source>
        <dbReference type="ARBA" id="ARBA00022741"/>
    </source>
</evidence>
<keyword evidence="2" id="KW-0547">Nucleotide-binding</keyword>
<dbReference type="PRINTS" id="PR00094">
    <property type="entry name" value="ADENYLTKNASE"/>
</dbReference>
<dbReference type="GO" id="GO:0006139">
    <property type="term" value="P:nucleobase-containing compound metabolic process"/>
    <property type="evidence" value="ECO:0007669"/>
    <property type="project" value="InterPro"/>
</dbReference>
<proteinExistence type="predicted"/>
<protein>
    <recommendedName>
        <fullName evidence="5">Adenylate kinase active site lid domain-containing protein</fullName>
    </recommendedName>
</protein>
<dbReference type="InterPro" id="IPR000850">
    <property type="entry name" value="Adenylat/UMP-CMP_kin"/>
</dbReference>
<name>X0X459_9ZZZZ</name>
<evidence type="ECO:0000256" key="1">
    <source>
        <dbReference type="ARBA" id="ARBA00022679"/>
    </source>
</evidence>
<keyword evidence="3" id="KW-0418">Kinase</keyword>
<evidence type="ECO:0008006" key="5">
    <source>
        <dbReference type="Google" id="ProtNLM"/>
    </source>
</evidence>